<dbReference type="OrthoDB" id="10412478at2759"/>
<accession>H0EQ80</accession>
<keyword evidence="2" id="KW-1185">Reference proteome</keyword>
<proteinExistence type="predicted"/>
<dbReference type="InParanoid" id="H0EQ80"/>
<organism evidence="1 2">
    <name type="scientific">Glarea lozoyensis (strain ATCC 74030 / MF5533)</name>
    <dbReference type="NCBI Taxonomy" id="1104152"/>
    <lineage>
        <taxon>Eukaryota</taxon>
        <taxon>Fungi</taxon>
        <taxon>Dikarya</taxon>
        <taxon>Ascomycota</taxon>
        <taxon>Pezizomycotina</taxon>
        <taxon>Leotiomycetes</taxon>
        <taxon>Helotiales</taxon>
        <taxon>Helotiaceae</taxon>
        <taxon>Glarea</taxon>
    </lineage>
</organism>
<protein>
    <submittedName>
        <fullName evidence="1">Uncharacterized protein</fullName>
    </submittedName>
</protein>
<sequence length="208" mass="22139">MEGETSSRAANPLRKSGIDPNVAEAIRKLPAILIPGIRGYQKLFRSPKSTIESLETSDARCEISENLLGIFKGGSRSVENWLQEGPVVKSLMSATDVHWESFKSQVDKYLLDPASRPLLDFDIHVLFFGAEASVAGALNATINQAVEDVSGSLNLDDATSSALHMIGGNAMSGVLIGVSLAMAFLQICAELRKSALIWEAGHELGGAG</sequence>
<reference evidence="1 2" key="1">
    <citation type="journal article" date="2012" name="Eukaryot. Cell">
        <title>Genome sequence of the fungus Glarea lozoyensis: the first genome sequence of a species from the Helotiaceae family.</title>
        <authorList>
            <person name="Youssar L."/>
            <person name="Gruening B.A."/>
            <person name="Erxleben A."/>
            <person name="Guenther S."/>
            <person name="Huettel W."/>
        </authorList>
    </citation>
    <scope>NUCLEOTIDE SEQUENCE [LARGE SCALE GENOMIC DNA]</scope>
    <source>
        <strain evidence="2">ATCC 74030 / MF5533</strain>
    </source>
</reference>
<dbReference type="EMBL" id="AGUE01000121">
    <property type="protein sequence ID" value="EHK99309.1"/>
    <property type="molecule type" value="Genomic_DNA"/>
</dbReference>
<gene>
    <name evidence="1" type="ORF">M7I_4826</name>
</gene>
<name>H0EQ80_GLAL7</name>
<dbReference type="AlphaFoldDB" id="H0EQ80"/>
<comment type="caution">
    <text evidence="1">The sequence shown here is derived from an EMBL/GenBank/DDBJ whole genome shotgun (WGS) entry which is preliminary data.</text>
</comment>
<evidence type="ECO:0000313" key="1">
    <source>
        <dbReference type="EMBL" id="EHK99309.1"/>
    </source>
</evidence>
<dbReference type="Proteomes" id="UP000005446">
    <property type="component" value="Unassembled WGS sequence"/>
</dbReference>
<dbReference type="HOGENOM" id="CLU_1321005_0_0_1"/>
<evidence type="ECO:0000313" key="2">
    <source>
        <dbReference type="Proteomes" id="UP000005446"/>
    </source>
</evidence>